<dbReference type="Proteomes" id="UP001220225">
    <property type="component" value="Unassembled WGS sequence"/>
</dbReference>
<keyword evidence="2" id="KW-1185">Reference proteome</keyword>
<evidence type="ECO:0000313" key="1">
    <source>
        <dbReference type="EMBL" id="MDC9596494.1"/>
    </source>
</evidence>
<name>A0ABT5LTV2_9GAMM</name>
<accession>A0ABT5LTV2</accession>
<protein>
    <recommendedName>
        <fullName evidence="3">Mediator of RNA polymerase II transcription subunit 21</fullName>
    </recommendedName>
</protein>
<organism evidence="1 2">
    <name type="scientific">Xenorhabdus anantnagensis</name>
    <dbReference type="NCBI Taxonomy" id="3025875"/>
    <lineage>
        <taxon>Bacteria</taxon>
        <taxon>Pseudomonadati</taxon>
        <taxon>Pseudomonadota</taxon>
        <taxon>Gammaproteobacteria</taxon>
        <taxon>Enterobacterales</taxon>
        <taxon>Morganellaceae</taxon>
        <taxon>Xenorhabdus</taxon>
    </lineage>
</organism>
<evidence type="ECO:0008006" key="3">
    <source>
        <dbReference type="Google" id="ProtNLM"/>
    </source>
</evidence>
<sequence length="131" mass="14922">MNNIFYHTRVNNERLEKMSDSDLQFLSSSSHEVIHSITAGIKSIANLASAAANSEEYSESDAMTDLDRLSRLLSVLPLIIEAEHENHVNAIDEIRERKNKIIRKKYSKAMNKINSLHETISELEIQIAELE</sequence>
<gene>
    <name evidence="1" type="ORF">PSI14_06315</name>
</gene>
<comment type="caution">
    <text evidence="1">The sequence shown here is derived from an EMBL/GenBank/DDBJ whole genome shotgun (WGS) entry which is preliminary data.</text>
</comment>
<proteinExistence type="predicted"/>
<evidence type="ECO:0000313" key="2">
    <source>
        <dbReference type="Proteomes" id="UP001220225"/>
    </source>
</evidence>
<dbReference type="RefSeq" id="WP_273575070.1">
    <property type="nucleotide sequence ID" value="NZ_JAQRFN010000006.1"/>
</dbReference>
<dbReference type="EMBL" id="JAQRFN010000006">
    <property type="protein sequence ID" value="MDC9596494.1"/>
    <property type="molecule type" value="Genomic_DNA"/>
</dbReference>
<reference evidence="1 2" key="1">
    <citation type="submission" date="2023-02" db="EMBL/GenBank/DDBJ databases">
        <title>Entomopathogenic bacteria.</title>
        <authorList>
            <person name="Machado R.A."/>
        </authorList>
    </citation>
    <scope>NUCLEOTIDE SEQUENCE [LARGE SCALE GENOMIC DNA]</scope>
    <source>
        <strain evidence="1 2">XENO-2</strain>
    </source>
</reference>